<dbReference type="EMBL" id="LUGH01000310">
    <property type="protein sequence ID" value="OBZ86309.1"/>
    <property type="molecule type" value="Genomic_DNA"/>
</dbReference>
<evidence type="ECO:0000313" key="3">
    <source>
        <dbReference type="EMBL" id="OBZ86309.1"/>
    </source>
</evidence>
<sequence>MRFITVSLALVVPFLLASSAASIGRRDTQMISMVSQDGSQAQNIVAVHDIDRTRELDTQNNSNLVASNSGNVPASGQTQVGTMVSSEQAERVYMVMPSDEDDLDEMNEVLLLNGNVNPPPRQNENVVMTRERLENERDELLRKRDYDSDELELDAAELGGDSDDTE</sequence>
<dbReference type="AlphaFoldDB" id="A0A1C7NC41"/>
<dbReference type="Proteomes" id="UP000093000">
    <property type="component" value="Unassembled WGS sequence"/>
</dbReference>
<evidence type="ECO:0000256" key="1">
    <source>
        <dbReference type="SAM" id="MobiDB-lite"/>
    </source>
</evidence>
<organism evidence="3 4">
    <name type="scientific">Choanephora cucurbitarum</name>
    <dbReference type="NCBI Taxonomy" id="101091"/>
    <lineage>
        <taxon>Eukaryota</taxon>
        <taxon>Fungi</taxon>
        <taxon>Fungi incertae sedis</taxon>
        <taxon>Mucoromycota</taxon>
        <taxon>Mucoromycotina</taxon>
        <taxon>Mucoromycetes</taxon>
        <taxon>Mucorales</taxon>
        <taxon>Mucorineae</taxon>
        <taxon>Choanephoraceae</taxon>
        <taxon>Choanephoroideae</taxon>
        <taxon>Choanephora</taxon>
    </lineage>
</organism>
<keyword evidence="4" id="KW-1185">Reference proteome</keyword>
<protein>
    <submittedName>
        <fullName evidence="3">Uncharacterized protein</fullName>
    </submittedName>
</protein>
<proteinExistence type="predicted"/>
<name>A0A1C7NC41_9FUNG</name>
<comment type="caution">
    <text evidence="3">The sequence shown here is derived from an EMBL/GenBank/DDBJ whole genome shotgun (WGS) entry which is preliminary data.</text>
</comment>
<feature type="region of interest" description="Disordered" evidence="1">
    <location>
        <begin position="144"/>
        <end position="166"/>
    </location>
</feature>
<accession>A0A1C7NC41</accession>
<reference evidence="3 4" key="1">
    <citation type="submission" date="2016-03" db="EMBL/GenBank/DDBJ databases">
        <title>Choanephora cucurbitarum.</title>
        <authorList>
            <person name="Min B."/>
            <person name="Park H."/>
            <person name="Park J.-H."/>
            <person name="Shin H.-D."/>
            <person name="Choi I.-G."/>
        </authorList>
    </citation>
    <scope>NUCLEOTIDE SEQUENCE [LARGE SCALE GENOMIC DNA]</scope>
    <source>
        <strain evidence="3 4">KUS-F28377</strain>
    </source>
</reference>
<dbReference type="InParanoid" id="A0A1C7NC41"/>
<feature type="signal peptide" evidence="2">
    <location>
        <begin position="1"/>
        <end position="19"/>
    </location>
</feature>
<keyword evidence="2" id="KW-0732">Signal</keyword>
<feature type="compositionally biased region" description="Acidic residues" evidence="1">
    <location>
        <begin position="147"/>
        <end position="166"/>
    </location>
</feature>
<feature type="chain" id="PRO_5008889605" evidence="2">
    <location>
        <begin position="20"/>
        <end position="166"/>
    </location>
</feature>
<evidence type="ECO:0000256" key="2">
    <source>
        <dbReference type="SAM" id="SignalP"/>
    </source>
</evidence>
<gene>
    <name evidence="3" type="ORF">A0J61_05641</name>
</gene>
<evidence type="ECO:0000313" key="4">
    <source>
        <dbReference type="Proteomes" id="UP000093000"/>
    </source>
</evidence>